<dbReference type="EMBL" id="DVOR01000247">
    <property type="protein sequence ID" value="HIV10026.1"/>
    <property type="molecule type" value="Genomic_DNA"/>
</dbReference>
<dbReference type="AlphaFoldDB" id="A0A9D1NPT8"/>
<dbReference type="InterPro" id="IPR050953">
    <property type="entry name" value="N4_N6_ade-DNA_methylase"/>
</dbReference>
<gene>
    <name evidence="5" type="ORF">IAC79_07930</name>
</gene>
<evidence type="ECO:0000313" key="5">
    <source>
        <dbReference type="EMBL" id="HIV10026.1"/>
    </source>
</evidence>
<dbReference type="EC" id="2.1.1.72" evidence="1"/>
<dbReference type="Gene3D" id="3.40.50.150">
    <property type="entry name" value="Vaccinia Virus protein VP39"/>
    <property type="match status" value="1"/>
</dbReference>
<evidence type="ECO:0000256" key="3">
    <source>
        <dbReference type="ARBA" id="ARBA00022679"/>
    </source>
</evidence>
<dbReference type="SUPFAM" id="SSF53335">
    <property type="entry name" value="S-adenosyl-L-methionine-dependent methyltransferases"/>
    <property type="match status" value="1"/>
</dbReference>
<evidence type="ECO:0000313" key="6">
    <source>
        <dbReference type="Proteomes" id="UP000886845"/>
    </source>
</evidence>
<dbReference type="GO" id="GO:0009007">
    <property type="term" value="F:site-specific DNA-methyltransferase (adenine-specific) activity"/>
    <property type="evidence" value="ECO:0007669"/>
    <property type="project" value="UniProtKB-EC"/>
</dbReference>
<evidence type="ECO:0000256" key="4">
    <source>
        <dbReference type="ARBA" id="ARBA00047942"/>
    </source>
</evidence>
<dbReference type="InterPro" id="IPR029063">
    <property type="entry name" value="SAM-dependent_MTases_sf"/>
</dbReference>
<proteinExistence type="predicted"/>
<evidence type="ECO:0000256" key="1">
    <source>
        <dbReference type="ARBA" id="ARBA00011900"/>
    </source>
</evidence>
<evidence type="ECO:0000256" key="2">
    <source>
        <dbReference type="ARBA" id="ARBA00022603"/>
    </source>
</evidence>
<organism evidence="5 6">
    <name type="scientific">Candidatus Spyradenecus faecavium</name>
    <dbReference type="NCBI Taxonomy" id="2840947"/>
    <lineage>
        <taxon>Bacteria</taxon>
        <taxon>Pseudomonadati</taxon>
        <taxon>Lentisphaerota</taxon>
        <taxon>Lentisphaeria</taxon>
        <taxon>Lentisphaerales</taxon>
        <taxon>Lentisphaeraceae</taxon>
        <taxon>Lentisphaeraceae incertae sedis</taxon>
        <taxon>Candidatus Spyradenecus</taxon>
    </lineage>
</organism>
<dbReference type="GO" id="GO:0032259">
    <property type="term" value="P:methylation"/>
    <property type="evidence" value="ECO:0007669"/>
    <property type="project" value="UniProtKB-KW"/>
</dbReference>
<dbReference type="PANTHER" id="PTHR33841:SF1">
    <property type="entry name" value="DNA METHYLTRANSFERASE A"/>
    <property type="match status" value="1"/>
</dbReference>
<reference evidence="5" key="1">
    <citation type="submission" date="2020-10" db="EMBL/GenBank/DDBJ databases">
        <authorList>
            <person name="Gilroy R."/>
        </authorList>
    </citation>
    <scope>NUCLEOTIDE SEQUENCE</scope>
    <source>
        <strain evidence="5">35461</strain>
    </source>
</reference>
<dbReference type="Proteomes" id="UP000886845">
    <property type="component" value="Unassembled WGS sequence"/>
</dbReference>
<comment type="catalytic activity">
    <reaction evidence="4">
        <text>a 2'-deoxyadenosine in DNA + S-adenosyl-L-methionine = an N(6)-methyl-2'-deoxyadenosine in DNA + S-adenosyl-L-homocysteine + H(+)</text>
        <dbReference type="Rhea" id="RHEA:15197"/>
        <dbReference type="Rhea" id="RHEA-COMP:12418"/>
        <dbReference type="Rhea" id="RHEA-COMP:12419"/>
        <dbReference type="ChEBI" id="CHEBI:15378"/>
        <dbReference type="ChEBI" id="CHEBI:57856"/>
        <dbReference type="ChEBI" id="CHEBI:59789"/>
        <dbReference type="ChEBI" id="CHEBI:90615"/>
        <dbReference type="ChEBI" id="CHEBI:90616"/>
        <dbReference type="EC" id="2.1.1.72"/>
    </reaction>
</comment>
<protein>
    <recommendedName>
        <fullName evidence="1">site-specific DNA-methyltransferase (adenine-specific)</fullName>
        <ecNumber evidence="1">2.1.1.72</ecNumber>
    </recommendedName>
</protein>
<sequence length="244" mass="27134">MIKSRKRVRDHGEVFTPDWLVRDMCDLVAAQCADVGTRFLEPACGDGNFLVEILRRKLAAARALVGGRTDTARFRREAFRALTSLYGIDILPDNVSACRANLLRTWAAAHNAKLRRGARWAGCEQSARFVLEWNILHGNTLKPDGSEETPAVVFVEWQWTDDVVCGTEERLSALLQEADADSLFSVRDCGNVIGPLPYWMLGGELPAPERSAPAEPPMPPKLRRFEGGMAEIRADQSLQFLLAL</sequence>
<dbReference type="PRINTS" id="PR00507">
    <property type="entry name" value="N12N6MTFRASE"/>
</dbReference>
<name>A0A9D1NPT8_9BACT</name>
<accession>A0A9D1NPT8</accession>
<keyword evidence="3" id="KW-0808">Transferase</keyword>
<dbReference type="PANTHER" id="PTHR33841">
    <property type="entry name" value="DNA METHYLTRANSFERASE YEEA-RELATED"/>
    <property type="match status" value="1"/>
</dbReference>
<keyword evidence="2" id="KW-0489">Methyltransferase</keyword>
<reference evidence="5" key="2">
    <citation type="journal article" date="2021" name="PeerJ">
        <title>Extensive microbial diversity within the chicken gut microbiome revealed by metagenomics and culture.</title>
        <authorList>
            <person name="Gilroy R."/>
            <person name="Ravi A."/>
            <person name="Getino M."/>
            <person name="Pursley I."/>
            <person name="Horton D.L."/>
            <person name="Alikhan N.F."/>
            <person name="Baker D."/>
            <person name="Gharbi K."/>
            <person name="Hall N."/>
            <person name="Watson M."/>
            <person name="Adriaenssens E.M."/>
            <person name="Foster-Nyarko E."/>
            <person name="Jarju S."/>
            <person name="Secka A."/>
            <person name="Antonio M."/>
            <person name="Oren A."/>
            <person name="Chaudhuri R.R."/>
            <person name="La Ragione R."/>
            <person name="Hildebrand F."/>
            <person name="Pallen M.J."/>
        </authorList>
    </citation>
    <scope>NUCLEOTIDE SEQUENCE</scope>
    <source>
        <strain evidence="5">35461</strain>
    </source>
</reference>
<comment type="caution">
    <text evidence="5">The sequence shown here is derived from an EMBL/GenBank/DDBJ whole genome shotgun (WGS) entry which is preliminary data.</text>
</comment>